<accession>A0A645BE28</accession>
<proteinExistence type="predicted"/>
<feature type="domain" description="Methyltransferase" evidence="1">
    <location>
        <begin position="2"/>
        <end position="72"/>
    </location>
</feature>
<gene>
    <name evidence="2" type="ORF">SDC9_110188</name>
</gene>
<dbReference type="SUPFAM" id="SSF53335">
    <property type="entry name" value="S-adenosyl-L-methionine-dependent methyltransferases"/>
    <property type="match status" value="1"/>
</dbReference>
<dbReference type="Gene3D" id="3.40.50.150">
    <property type="entry name" value="Vaccinia Virus protein VP39"/>
    <property type="match status" value="1"/>
</dbReference>
<dbReference type="Pfam" id="PF13649">
    <property type="entry name" value="Methyltransf_25"/>
    <property type="match status" value="1"/>
</dbReference>
<reference evidence="2" key="1">
    <citation type="submission" date="2019-08" db="EMBL/GenBank/DDBJ databases">
        <authorList>
            <person name="Kucharzyk K."/>
            <person name="Murdoch R.W."/>
            <person name="Higgins S."/>
            <person name="Loffler F."/>
        </authorList>
    </citation>
    <scope>NUCLEOTIDE SEQUENCE</scope>
</reference>
<protein>
    <recommendedName>
        <fullName evidence="1">Methyltransferase domain-containing protein</fullName>
    </recommendedName>
</protein>
<organism evidence="2">
    <name type="scientific">bioreactor metagenome</name>
    <dbReference type="NCBI Taxonomy" id="1076179"/>
    <lineage>
        <taxon>unclassified sequences</taxon>
        <taxon>metagenomes</taxon>
        <taxon>ecological metagenomes</taxon>
    </lineage>
</organism>
<dbReference type="AlphaFoldDB" id="A0A645BE28"/>
<evidence type="ECO:0000313" key="2">
    <source>
        <dbReference type="EMBL" id="MPM63308.1"/>
    </source>
</evidence>
<dbReference type="InterPro" id="IPR029063">
    <property type="entry name" value="SAM-dependent_MTases_sf"/>
</dbReference>
<name>A0A645BE28_9ZZZZ</name>
<sequence>MTGVDWSENSIRYAKQLCRGLSAEFLCVSYLDPMPQRNFDGAVMISQDYGVLASQDRKKLLANIRAALKTGGRFAFDVSSTAAFENLKQNASQIWEAAAEGFWRAHPHLTLQKLFLFPDVPASCSLYVVIDEETTVYRVWQTYFTPESIERELHENGFEVEEISADLAGGAWRSDSPALGVVCRKRE</sequence>
<dbReference type="CDD" id="cd02440">
    <property type="entry name" value="AdoMet_MTases"/>
    <property type="match status" value="1"/>
</dbReference>
<comment type="caution">
    <text evidence="2">The sequence shown here is derived from an EMBL/GenBank/DDBJ whole genome shotgun (WGS) entry which is preliminary data.</text>
</comment>
<dbReference type="EMBL" id="VSSQ01019333">
    <property type="protein sequence ID" value="MPM63308.1"/>
    <property type="molecule type" value="Genomic_DNA"/>
</dbReference>
<evidence type="ECO:0000259" key="1">
    <source>
        <dbReference type="Pfam" id="PF13649"/>
    </source>
</evidence>
<dbReference type="InterPro" id="IPR041698">
    <property type="entry name" value="Methyltransf_25"/>
</dbReference>